<evidence type="ECO:0000256" key="1">
    <source>
        <dbReference type="SAM" id="MobiDB-lite"/>
    </source>
</evidence>
<evidence type="ECO:0000313" key="2">
    <source>
        <dbReference type="EMBL" id="KFA61614.1"/>
    </source>
</evidence>
<feature type="region of interest" description="Disordered" evidence="1">
    <location>
        <begin position="41"/>
        <end position="60"/>
    </location>
</feature>
<keyword evidence="3" id="KW-1185">Reference proteome</keyword>
<gene>
    <name evidence="2" type="ORF">S40285_10391</name>
</gene>
<dbReference type="InParanoid" id="A0A084QCC9"/>
<protein>
    <submittedName>
        <fullName evidence="2">Uncharacterized protein</fullName>
    </submittedName>
</protein>
<dbReference type="HOGENOM" id="CLU_2943325_0_0_1"/>
<accession>A0A084QCC9</accession>
<dbReference type="Proteomes" id="UP000028524">
    <property type="component" value="Unassembled WGS sequence"/>
</dbReference>
<name>A0A084QCC9_STAC4</name>
<reference evidence="2 3" key="1">
    <citation type="journal article" date="2014" name="BMC Genomics">
        <title>Comparative genome sequencing reveals chemotype-specific gene clusters in the toxigenic black mold Stachybotrys.</title>
        <authorList>
            <person name="Semeiks J."/>
            <person name="Borek D."/>
            <person name="Otwinowski Z."/>
            <person name="Grishin N.V."/>
        </authorList>
    </citation>
    <scope>NUCLEOTIDE SEQUENCE [LARGE SCALE GENOMIC DNA]</scope>
    <source>
        <strain evidence="2 3">IBT 40285</strain>
    </source>
</reference>
<evidence type="ECO:0000313" key="3">
    <source>
        <dbReference type="Proteomes" id="UP000028524"/>
    </source>
</evidence>
<organism evidence="2 3">
    <name type="scientific">Stachybotrys chlorohalonatus (strain IBT 40285)</name>
    <dbReference type="NCBI Taxonomy" id="1283841"/>
    <lineage>
        <taxon>Eukaryota</taxon>
        <taxon>Fungi</taxon>
        <taxon>Dikarya</taxon>
        <taxon>Ascomycota</taxon>
        <taxon>Pezizomycotina</taxon>
        <taxon>Sordariomycetes</taxon>
        <taxon>Hypocreomycetidae</taxon>
        <taxon>Hypocreales</taxon>
        <taxon>Stachybotryaceae</taxon>
        <taxon>Stachybotrys</taxon>
    </lineage>
</organism>
<dbReference type="AlphaFoldDB" id="A0A084QCC9"/>
<sequence>MLALQQKLTALKVWKRKAEGQQQKDAENQREQADINALKRQHSAFKKNYKETRAKLASAH</sequence>
<dbReference type="EMBL" id="KL660845">
    <property type="protein sequence ID" value="KFA61614.1"/>
    <property type="molecule type" value="Genomic_DNA"/>
</dbReference>
<proteinExistence type="predicted"/>